<dbReference type="InterPro" id="IPR036188">
    <property type="entry name" value="FAD/NAD-bd_sf"/>
</dbReference>
<dbReference type="AlphaFoldDB" id="A0AA36MDS1"/>
<evidence type="ECO:0000256" key="3">
    <source>
        <dbReference type="ARBA" id="ARBA00032722"/>
    </source>
</evidence>
<dbReference type="GO" id="GO:0006210">
    <property type="term" value="P:thymine catabolic process"/>
    <property type="evidence" value="ECO:0007669"/>
    <property type="project" value="TreeGrafter"/>
</dbReference>
<name>A0AA36MDS1_CYLNA</name>
<dbReference type="GO" id="GO:0050661">
    <property type="term" value="F:NADP binding"/>
    <property type="evidence" value="ECO:0007669"/>
    <property type="project" value="TreeGrafter"/>
</dbReference>
<dbReference type="SUPFAM" id="SSF46548">
    <property type="entry name" value="alpha-helical ferredoxin"/>
    <property type="match status" value="1"/>
</dbReference>
<dbReference type="PANTHER" id="PTHR43073:SF2">
    <property type="entry name" value="DIHYDROPYRIMIDINE DEHYDROGENASE [NADP(+)]"/>
    <property type="match status" value="1"/>
</dbReference>
<proteinExistence type="predicted"/>
<dbReference type="Pfam" id="PF07992">
    <property type="entry name" value="Pyr_redox_2"/>
    <property type="match status" value="1"/>
</dbReference>
<dbReference type="Pfam" id="PF14691">
    <property type="entry name" value="Fer4_20"/>
    <property type="match status" value="1"/>
</dbReference>
<evidence type="ECO:0000313" key="6">
    <source>
        <dbReference type="EMBL" id="CAJ0605752.1"/>
    </source>
</evidence>
<sequence>MPPQPLSKHTPDIEALLSLNPKAHSYARVVPSYETKKNKYNWKRNADKCTECSPNLVNDFRDVKHTTLSERGALREALRCLKCADAPCQKSCPAQVDIKSFIMSIANKNYYGAARQILSDNPLGLTCGNICSTSNLCVGSCNLQATEEGPINIGGLQQFACDVFKKMNIRQIVSKEIREHRNKSHASPIVLMGCGPASISCASFLARLGYTDITIYEKKDYVGGIGASEIPQFRLSYDAVEFEIQLAKDIGVKIVTGRKLHKNDLTLEKLKANGAKAVFIGIGLPEPKRDKLFTGLTQSHGFYTSKDFLPAMAAASKSGKCGCSRTLPSLKGRVIVLGAGDTAFDCATSALRAGASRVTVVFREGFSGIHAVPEEVDAAREEKCEFIPFCTATDIKIENGNIEYVQFARTGKKDDGSWYVIDP</sequence>
<evidence type="ECO:0000256" key="2">
    <source>
        <dbReference type="ARBA" id="ARBA00030119"/>
    </source>
</evidence>
<evidence type="ECO:0000259" key="4">
    <source>
        <dbReference type="Pfam" id="PF07992"/>
    </source>
</evidence>
<dbReference type="GO" id="GO:0051536">
    <property type="term" value="F:iron-sulfur cluster binding"/>
    <property type="evidence" value="ECO:0007669"/>
    <property type="project" value="InterPro"/>
</dbReference>
<evidence type="ECO:0000313" key="7">
    <source>
        <dbReference type="Proteomes" id="UP001176961"/>
    </source>
</evidence>
<reference evidence="6" key="1">
    <citation type="submission" date="2023-07" db="EMBL/GenBank/DDBJ databases">
        <authorList>
            <consortium name="CYATHOMIX"/>
        </authorList>
    </citation>
    <scope>NUCLEOTIDE SEQUENCE</scope>
    <source>
        <strain evidence="6">N/A</strain>
    </source>
</reference>
<dbReference type="GO" id="GO:0005829">
    <property type="term" value="C:cytosol"/>
    <property type="evidence" value="ECO:0007669"/>
    <property type="project" value="TreeGrafter"/>
</dbReference>
<dbReference type="EMBL" id="CATQJL010000316">
    <property type="protein sequence ID" value="CAJ0605752.1"/>
    <property type="molecule type" value="Genomic_DNA"/>
</dbReference>
<dbReference type="Gene3D" id="1.10.1060.10">
    <property type="entry name" value="Alpha-helical ferredoxin"/>
    <property type="match status" value="1"/>
</dbReference>
<gene>
    <name evidence="6" type="ORF">CYNAS_LOCUS17735</name>
</gene>
<dbReference type="Gene3D" id="3.50.50.60">
    <property type="entry name" value="FAD/NAD(P)-binding domain"/>
    <property type="match status" value="2"/>
</dbReference>
<dbReference type="Proteomes" id="UP001176961">
    <property type="component" value="Unassembled WGS sequence"/>
</dbReference>
<feature type="domain" description="Dihydroprymidine dehydrogenase" evidence="5">
    <location>
        <begin position="58"/>
        <end position="168"/>
    </location>
</feature>
<evidence type="ECO:0000256" key="1">
    <source>
        <dbReference type="ARBA" id="ARBA00023002"/>
    </source>
</evidence>
<dbReference type="InterPro" id="IPR009051">
    <property type="entry name" value="Helical_ferredxn"/>
</dbReference>
<comment type="caution">
    <text evidence="6">The sequence shown here is derived from an EMBL/GenBank/DDBJ whole genome shotgun (WGS) entry which is preliminary data.</text>
</comment>
<dbReference type="FunFam" id="1.10.1060.10:FF:000007">
    <property type="entry name" value="Dihydropyrimidine dehydrogenase [NADP(+)]"/>
    <property type="match status" value="1"/>
</dbReference>
<evidence type="ECO:0000259" key="5">
    <source>
        <dbReference type="Pfam" id="PF14691"/>
    </source>
</evidence>
<accession>A0AA36MDS1</accession>
<keyword evidence="7" id="KW-1185">Reference proteome</keyword>
<dbReference type="GO" id="GO:0017113">
    <property type="term" value="F:dihydropyrimidine dehydrogenase (NADP+) activity"/>
    <property type="evidence" value="ECO:0007669"/>
    <property type="project" value="TreeGrafter"/>
</dbReference>
<dbReference type="InterPro" id="IPR023753">
    <property type="entry name" value="FAD/NAD-binding_dom"/>
</dbReference>
<feature type="domain" description="FAD/NAD(P)-binding" evidence="4">
    <location>
        <begin position="189"/>
        <end position="382"/>
    </location>
</feature>
<dbReference type="PRINTS" id="PR00419">
    <property type="entry name" value="ADXRDTASE"/>
</dbReference>
<organism evidence="6 7">
    <name type="scientific">Cylicocyclus nassatus</name>
    <name type="common">Nematode worm</name>
    <dbReference type="NCBI Taxonomy" id="53992"/>
    <lineage>
        <taxon>Eukaryota</taxon>
        <taxon>Metazoa</taxon>
        <taxon>Ecdysozoa</taxon>
        <taxon>Nematoda</taxon>
        <taxon>Chromadorea</taxon>
        <taxon>Rhabditida</taxon>
        <taxon>Rhabditina</taxon>
        <taxon>Rhabditomorpha</taxon>
        <taxon>Strongyloidea</taxon>
        <taxon>Strongylidae</taxon>
        <taxon>Cylicocyclus</taxon>
    </lineage>
</organism>
<dbReference type="FunFam" id="3.50.50.60:FF:000056">
    <property type="entry name" value="Dihydropyrimidine dehydrogenase [NADP(+)]"/>
    <property type="match status" value="1"/>
</dbReference>
<keyword evidence="1" id="KW-0560">Oxidoreductase</keyword>
<protein>
    <recommendedName>
        <fullName evidence="3">Dihydrothymine dehydrogenase</fullName>
    </recommendedName>
    <alternativeName>
        <fullName evidence="2">Dihydrouracil dehydrogenase</fullName>
    </alternativeName>
</protein>
<dbReference type="SUPFAM" id="SSF51971">
    <property type="entry name" value="Nucleotide-binding domain"/>
    <property type="match status" value="1"/>
</dbReference>
<dbReference type="GO" id="GO:0006212">
    <property type="term" value="P:uracil catabolic process"/>
    <property type="evidence" value="ECO:0007669"/>
    <property type="project" value="TreeGrafter"/>
</dbReference>
<dbReference type="GO" id="GO:0002058">
    <property type="term" value="F:uracil binding"/>
    <property type="evidence" value="ECO:0007669"/>
    <property type="project" value="TreeGrafter"/>
</dbReference>
<dbReference type="PANTHER" id="PTHR43073">
    <property type="entry name" value="DIHYDROPYRIMIDINE DEHYDROGENASE [NADP(+)]"/>
    <property type="match status" value="1"/>
</dbReference>
<dbReference type="InterPro" id="IPR028261">
    <property type="entry name" value="DPD_II"/>
</dbReference>